<dbReference type="AlphaFoldDB" id="A0A249MVQ8"/>
<proteinExistence type="predicted"/>
<accession>A0A249MVQ8</accession>
<reference evidence="1 2" key="1">
    <citation type="submission" date="2017-08" db="EMBL/GenBank/DDBJ databases">
        <title>Whole Genome Sequence of Sphingobium hydrophobicum C1: Insights into Adaption to the Electronic-waste Contaminated Sediment.</title>
        <authorList>
            <person name="Song D."/>
            <person name="Chen X."/>
            <person name="Xu M."/>
        </authorList>
    </citation>
    <scope>NUCLEOTIDE SEQUENCE [LARGE SCALE GENOMIC DNA]</scope>
    <source>
        <strain evidence="1 2">C1</strain>
    </source>
</reference>
<name>A0A249MVQ8_SPHXE</name>
<evidence type="ECO:0000313" key="1">
    <source>
        <dbReference type="EMBL" id="ASY45372.1"/>
    </source>
</evidence>
<evidence type="ECO:0000313" key="2">
    <source>
        <dbReference type="Proteomes" id="UP000217141"/>
    </source>
</evidence>
<sequence>MSSYSIQSQYPIFLDQSGKALNLGKLYIGLPNEDPQTSPKDVFWDKNGTDPVDQTDGVPIIGGYIIRSGTPATIYIDGDYSIRLRDRFGAQVYAIANAGGDLAEVAASVKYLDANNYPYPINVYTESDDPTGGGPVGSTALVVRSLGTHTDPRYGHHIHVVSDGSGEAAAPSRADFSFGVTAIRTEWQTNDTPGEIDGIGVVAINGVGDVAGVLVDVGSREGFSAVLEGASRQYLPDGSATHKLRVQLGVVDSLTDTQLGIAIVADTGVNDVAVYAASGGGSFSKMLQFIEAGITTFQIDPDGSYWSTGNAVIGLNVGTDDVGTTVGLGRTADGNSYHDLVTDTTYTDFGARFGRNAGANGTTIIGHRGTGALQMKLYEAGNFLIEINGNTFFGVESDGAIVMGAHTPAADAPSNGYIEIKDRLGNVHKLSTRA</sequence>
<dbReference type="KEGG" id="shyd:CJD35_13710"/>
<dbReference type="InterPro" id="IPR036730">
    <property type="entry name" value="P22_tailspike_N_sf"/>
</dbReference>
<dbReference type="Gene3D" id="2.170.14.10">
    <property type="entry name" value="Phage P22 tailspike-like, N-terminal domain"/>
    <property type="match status" value="1"/>
</dbReference>
<protein>
    <submittedName>
        <fullName evidence="1">Uncharacterized protein</fullName>
    </submittedName>
</protein>
<gene>
    <name evidence="1" type="ORF">CJD35_13710</name>
</gene>
<dbReference type="SUPFAM" id="SSF51327">
    <property type="entry name" value="Head-binding domain of phage P22 tailspike protein"/>
    <property type="match status" value="1"/>
</dbReference>
<organism evidence="1 2">
    <name type="scientific">Sphingobium xenophagum</name>
    <dbReference type="NCBI Taxonomy" id="121428"/>
    <lineage>
        <taxon>Bacteria</taxon>
        <taxon>Pseudomonadati</taxon>
        <taxon>Pseudomonadota</taxon>
        <taxon>Alphaproteobacteria</taxon>
        <taxon>Sphingomonadales</taxon>
        <taxon>Sphingomonadaceae</taxon>
        <taxon>Sphingobium</taxon>
    </lineage>
</organism>
<dbReference type="EMBL" id="CP022745">
    <property type="protein sequence ID" value="ASY45372.1"/>
    <property type="molecule type" value="Genomic_DNA"/>
</dbReference>
<dbReference type="RefSeq" id="WP_095687154.1">
    <property type="nucleotide sequence ID" value="NZ_CP022745.1"/>
</dbReference>
<dbReference type="Proteomes" id="UP000217141">
    <property type="component" value="Chromosome I"/>
</dbReference>